<dbReference type="SUPFAM" id="SSF63829">
    <property type="entry name" value="Calcium-dependent phosphotriesterase"/>
    <property type="match status" value="1"/>
</dbReference>
<dbReference type="AlphaFoldDB" id="A0A081B953"/>
<protein>
    <submittedName>
        <fullName evidence="3">Major royal jelly protein</fullName>
    </submittedName>
</protein>
<dbReference type="PANTHER" id="PTHR10009:SF18">
    <property type="entry name" value="PROTEIN YELLOW-LIKE PROTEIN"/>
    <property type="match status" value="1"/>
</dbReference>
<evidence type="ECO:0000313" key="4">
    <source>
        <dbReference type="Proteomes" id="UP000028702"/>
    </source>
</evidence>
<evidence type="ECO:0000256" key="1">
    <source>
        <dbReference type="ARBA" id="ARBA00004613"/>
    </source>
</evidence>
<dbReference type="GO" id="GO:0005576">
    <property type="term" value="C:extracellular region"/>
    <property type="evidence" value="ECO:0007669"/>
    <property type="project" value="UniProtKB-SubCell"/>
</dbReference>
<dbReference type="Pfam" id="PF03022">
    <property type="entry name" value="MRJP"/>
    <property type="match status" value="1"/>
</dbReference>
<sequence length="376" mass="40648">MRVWIKSGAAVAAFLGAVCAALYLRYGGGEPYPDLSTPPVLPEEALQVAAVFPEPFGNVAASADGRLFFTVHPESRPAGPRLYEWKDGEAVAYPNENISAEGFVTPLGLSVDQQGRLWVIDHGNHGLAGARLVAFDLASGQIVHDKRLGDTGEAGSFLNDLTVSPDGRYVYIADVSFFRQNPALVVYEVASGKAWRVLEGHPSVTAQDWIIENPVKRMTFFGGLVALKPGVDGIVIDEAGEYVYYAAMTHDGLYRVPAALLNAPETDAEALARAVERVGSKPLSDGLSIDRQGNVYITDVEHGGIARLSPQGRLETLIASDKVRWADGISYSGDGYFYFTDSAIPDQMLQSKAHIESHAPYYLYRFKADIAGIPGR</sequence>
<comment type="subcellular location">
    <subcellularLocation>
        <location evidence="1">Secreted</location>
    </subcellularLocation>
</comment>
<reference evidence="3 4" key="1">
    <citation type="submission" date="2014-07" db="EMBL/GenBank/DDBJ databases">
        <title>Tepidicaulis marinum gen. nov., sp. nov., a novel marine bacterium denitrifying nitrate to nitrous oxide strictly under microaerobic conditions.</title>
        <authorList>
            <person name="Takeuchi M."/>
            <person name="Yamagishi T."/>
            <person name="Kamagata Y."/>
            <person name="Oshima K."/>
            <person name="Hattori M."/>
            <person name="Katayama T."/>
            <person name="Hanada S."/>
            <person name="Tamaki H."/>
            <person name="Marumo K."/>
            <person name="Maeda H."/>
            <person name="Nedachi M."/>
            <person name="Iwasaki W."/>
            <person name="Suwa Y."/>
            <person name="Sakata S."/>
        </authorList>
    </citation>
    <scope>NUCLEOTIDE SEQUENCE [LARGE SCALE GENOMIC DNA]</scope>
    <source>
        <strain evidence="3 4">MA2</strain>
    </source>
</reference>
<dbReference type="EMBL" id="BBIO01000004">
    <property type="protein sequence ID" value="GAK44571.1"/>
    <property type="molecule type" value="Genomic_DNA"/>
</dbReference>
<comment type="caution">
    <text evidence="3">The sequence shown here is derived from an EMBL/GenBank/DDBJ whole genome shotgun (WGS) entry which is preliminary data.</text>
</comment>
<dbReference type="InterPro" id="IPR017996">
    <property type="entry name" value="MRJP/yellow-related"/>
</dbReference>
<proteinExistence type="predicted"/>
<dbReference type="PANTHER" id="PTHR10009">
    <property type="entry name" value="PROTEIN YELLOW-RELATED"/>
    <property type="match status" value="1"/>
</dbReference>
<keyword evidence="2" id="KW-0964">Secreted</keyword>
<organism evidence="3 4">
    <name type="scientific">Tepidicaulis marinus</name>
    <dbReference type="NCBI Taxonomy" id="1333998"/>
    <lineage>
        <taxon>Bacteria</taxon>
        <taxon>Pseudomonadati</taxon>
        <taxon>Pseudomonadota</taxon>
        <taxon>Alphaproteobacteria</taxon>
        <taxon>Hyphomicrobiales</taxon>
        <taxon>Parvibaculaceae</taxon>
        <taxon>Tepidicaulis</taxon>
    </lineage>
</organism>
<gene>
    <name evidence="3" type="ORF">M2A_1070</name>
</gene>
<dbReference type="Proteomes" id="UP000028702">
    <property type="component" value="Unassembled WGS sequence"/>
</dbReference>
<accession>A0A081B953</accession>
<dbReference type="RefSeq" id="WP_156101676.1">
    <property type="nucleotide sequence ID" value="NZ_BBIO01000004.1"/>
</dbReference>
<evidence type="ECO:0000256" key="2">
    <source>
        <dbReference type="ARBA" id="ARBA00022525"/>
    </source>
</evidence>
<name>A0A081B953_9HYPH</name>
<evidence type="ECO:0000313" key="3">
    <source>
        <dbReference type="EMBL" id="GAK44571.1"/>
    </source>
</evidence>
<dbReference type="Gene3D" id="2.120.10.30">
    <property type="entry name" value="TolB, C-terminal domain"/>
    <property type="match status" value="1"/>
</dbReference>
<dbReference type="STRING" id="1333998.M2A_1070"/>
<dbReference type="eggNOG" id="COG3386">
    <property type="taxonomic scope" value="Bacteria"/>
</dbReference>
<dbReference type="InterPro" id="IPR011042">
    <property type="entry name" value="6-blade_b-propeller_TolB-like"/>
</dbReference>
<keyword evidence="4" id="KW-1185">Reference proteome</keyword>